<dbReference type="RefSeq" id="WP_215918189.1">
    <property type="nucleotide sequence ID" value="NZ_JAHKNI010000005.1"/>
</dbReference>
<accession>A0ABS6B0L2</accession>
<dbReference type="PROSITE" id="PS51257">
    <property type="entry name" value="PROKAR_LIPOPROTEIN"/>
    <property type="match status" value="1"/>
</dbReference>
<keyword evidence="3" id="KW-1185">Reference proteome</keyword>
<gene>
    <name evidence="2" type="ORF">KO481_17340</name>
</gene>
<feature type="chain" id="PRO_5045128662" evidence="1">
    <location>
        <begin position="27"/>
        <end position="133"/>
    </location>
</feature>
<sequence length="133" mass="14079">MTSSHRAVAFGLLVAIGLFGSSACSAAKQAWNKTSVCSDIQTADKAMMDQFNRSDLDFDTAKTALQNYRDKLKAAGNGASDPAFASAVNQLASDLDKPASAENAADMSDAMKDQTLSNHEDTVFKSCGFQIQS</sequence>
<keyword evidence="1" id="KW-0732">Signal</keyword>
<proteinExistence type="predicted"/>
<name>A0ABS6B0L2_9NOCA</name>
<dbReference type="Proteomes" id="UP000733379">
    <property type="component" value="Unassembled WGS sequence"/>
</dbReference>
<feature type="signal peptide" evidence="1">
    <location>
        <begin position="1"/>
        <end position="26"/>
    </location>
</feature>
<reference evidence="2 3" key="1">
    <citation type="submission" date="2021-06" db="EMBL/GenBank/DDBJ databases">
        <title>Actinomycetes sequencing.</title>
        <authorList>
            <person name="Shan Q."/>
        </authorList>
    </citation>
    <scope>NUCLEOTIDE SEQUENCE [LARGE SCALE GENOMIC DNA]</scope>
    <source>
        <strain evidence="2 3">NEAU-G5</strain>
    </source>
</reference>
<evidence type="ECO:0000256" key="1">
    <source>
        <dbReference type="SAM" id="SignalP"/>
    </source>
</evidence>
<evidence type="ECO:0000313" key="3">
    <source>
        <dbReference type="Proteomes" id="UP000733379"/>
    </source>
</evidence>
<dbReference type="EMBL" id="JAHKNI010000005">
    <property type="protein sequence ID" value="MBU3063286.1"/>
    <property type="molecule type" value="Genomic_DNA"/>
</dbReference>
<organism evidence="2 3">
    <name type="scientific">Nocardia albiluteola</name>
    <dbReference type="NCBI Taxonomy" id="2842303"/>
    <lineage>
        <taxon>Bacteria</taxon>
        <taxon>Bacillati</taxon>
        <taxon>Actinomycetota</taxon>
        <taxon>Actinomycetes</taxon>
        <taxon>Mycobacteriales</taxon>
        <taxon>Nocardiaceae</taxon>
        <taxon>Nocardia</taxon>
    </lineage>
</organism>
<protein>
    <submittedName>
        <fullName evidence="2">Uncharacterized protein</fullName>
    </submittedName>
</protein>
<evidence type="ECO:0000313" key="2">
    <source>
        <dbReference type="EMBL" id="MBU3063286.1"/>
    </source>
</evidence>
<comment type="caution">
    <text evidence="2">The sequence shown here is derived from an EMBL/GenBank/DDBJ whole genome shotgun (WGS) entry which is preliminary data.</text>
</comment>